<dbReference type="SUPFAM" id="SSF57667">
    <property type="entry name" value="beta-beta-alpha zinc fingers"/>
    <property type="match status" value="1"/>
</dbReference>
<keyword evidence="2" id="KW-0677">Repeat</keyword>
<dbReference type="GO" id="GO:0000977">
    <property type="term" value="F:RNA polymerase II transcription regulatory region sequence-specific DNA binding"/>
    <property type="evidence" value="ECO:0007669"/>
    <property type="project" value="TreeGrafter"/>
</dbReference>
<feature type="region of interest" description="Disordered" evidence="6">
    <location>
        <begin position="194"/>
        <end position="272"/>
    </location>
</feature>
<dbReference type="PROSITE" id="PS50157">
    <property type="entry name" value="ZINC_FINGER_C2H2_2"/>
    <property type="match status" value="1"/>
</dbReference>
<dbReference type="GO" id="GO:0008270">
    <property type="term" value="F:zinc ion binding"/>
    <property type="evidence" value="ECO:0007669"/>
    <property type="project" value="UniProtKB-KW"/>
</dbReference>
<organism evidence="8 9">
    <name type="scientific">Trametes pubescens</name>
    <name type="common">White-rot fungus</name>
    <dbReference type="NCBI Taxonomy" id="154538"/>
    <lineage>
        <taxon>Eukaryota</taxon>
        <taxon>Fungi</taxon>
        <taxon>Dikarya</taxon>
        <taxon>Basidiomycota</taxon>
        <taxon>Agaricomycotina</taxon>
        <taxon>Agaricomycetes</taxon>
        <taxon>Polyporales</taxon>
        <taxon>Polyporaceae</taxon>
        <taxon>Trametes</taxon>
    </lineage>
</organism>
<dbReference type="GO" id="GO:0005634">
    <property type="term" value="C:nucleus"/>
    <property type="evidence" value="ECO:0007669"/>
    <property type="project" value="TreeGrafter"/>
</dbReference>
<dbReference type="OMA" id="TQRWNSR"/>
<dbReference type="Proteomes" id="UP000184267">
    <property type="component" value="Unassembled WGS sequence"/>
</dbReference>
<feature type="compositionally biased region" description="Basic and acidic residues" evidence="6">
    <location>
        <begin position="1"/>
        <end position="15"/>
    </location>
</feature>
<feature type="compositionally biased region" description="Low complexity" evidence="6">
    <location>
        <begin position="212"/>
        <end position="226"/>
    </location>
</feature>
<dbReference type="PANTHER" id="PTHR24409:SF295">
    <property type="entry name" value="AZ2-RELATED"/>
    <property type="match status" value="1"/>
</dbReference>
<dbReference type="Pfam" id="PF00096">
    <property type="entry name" value="zf-C2H2"/>
    <property type="match status" value="2"/>
</dbReference>
<sequence length="437" mass="48071">MPPQREHESTQEDIIKNGPAKGKCPECGKVFRKDLKRHRMVHLPKGHIECPRCDETFHQRAHLQLHMDKSHLLVWRHACDFFYINERNEKTRCEDVFNDPSVLTRHKKQKHGYVPKAKDQTCEAKPRSHEDQVKDQRRVDMRIAKGTQRLKPGRNDAPGAEALRPQLSSDSRLAGPVAPGALFALLSAPAPLSPAVRETSRPHPSAYTRTHGSSSSSSSQGSGSSSHRSLRPTPPHHQPVASGSSSRTTSTTSSRPRVSTNMPAPASMSPASSYNSAIGVVNDPFGPYSVSPASMSPSYLRPDYYPTDPAYQQGVFGQVHSNQFLASGVQPAYVQHHSPTRPHQGWNPDNSGFSSYSYPDTGMGMNMSDPLGVPNTLALNTTPQMPLMGMPSGYSPDTQRWNSREPSPRSSPPSASSSRGGETQNAYAYHYHIGGRR</sequence>
<feature type="region of interest" description="Disordered" evidence="6">
    <location>
        <begin position="144"/>
        <end position="172"/>
    </location>
</feature>
<feature type="region of interest" description="Disordered" evidence="6">
    <location>
        <begin position="376"/>
        <end position="437"/>
    </location>
</feature>
<evidence type="ECO:0000256" key="2">
    <source>
        <dbReference type="ARBA" id="ARBA00022737"/>
    </source>
</evidence>
<dbReference type="AlphaFoldDB" id="A0A1M2VWL3"/>
<evidence type="ECO:0000256" key="5">
    <source>
        <dbReference type="PROSITE-ProRule" id="PRU00042"/>
    </source>
</evidence>
<dbReference type="STRING" id="154538.A0A1M2VWL3"/>
<feature type="domain" description="C2H2-type" evidence="7">
    <location>
        <begin position="48"/>
        <end position="71"/>
    </location>
</feature>
<dbReference type="PANTHER" id="PTHR24409">
    <property type="entry name" value="ZINC FINGER PROTEIN 142"/>
    <property type="match status" value="1"/>
</dbReference>
<dbReference type="InterPro" id="IPR013087">
    <property type="entry name" value="Znf_C2H2_type"/>
</dbReference>
<keyword evidence="1" id="KW-0479">Metal-binding</keyword>
<dbReference type="EMBL" id="MNAD01000550">
    <property type="protein sequence ID" value="OJT11968.1"/>
    <property type="molecule type" value="Genomic_DNA"/>
</dbReference>
<gene>
    <name evidence="8" type="ORF">TRAPUB_11490</name>
</gene>
<keyword evidence="3 5" id="KW-0863">Zinc-finger</keyword>
<evidence type="ECO:0000256" key="1">
    <source>
        <dbReference type="ARBA" id="ARBA00022723"/>
    </source>
</evidence>
<dbReference type="SMART" id="SM00355">
    <property type="entry name" value="ZnF_C2H2"/>
    <property type="match status" value="3"/>
</dbReference>
<comment type="caution">
    <text evidence="8">The sequence shown here is derived from an EMBL/GenBank/DDBJ whole genome shotgun (WGS) entry which is preliminary data.</text>
</comment>
<keyword evidence="4" id="KW-0862">Zinc</keyword>
<dbReference type="Gene3D" id="3.30.160.60">
    <property type="entry name" value="Classic Zinc Finger"/>
    <property type="match status" value="1"/>
</dbReference>
<dbReference type="PROSITE" id="PS00028">
    <property type="entry name" value="ZINC_FINGER_C2H2_1"/>
    <property type="match status" value="1"/>
</dbReference>
<proteinExistence type="predicted"/>
<evidence type="ECO:0000259" key="7">
    <source>
        <dbReference type="PROSITE" id="PS50157"/>
    </source>
</evidence>
<dbReference type="GO" id="GO:0000981">
    <property type="term" value="F:DNA-binding transcription factor activity, RNA polymerase II-specific"/>
    <property type="evidence" value="ECO:0007669"/>
    <property type="project" value="TreeGrafter"/>
</dbReference>
<feature type="compositionally biased region" description="Low complexity" evidence="6">
    <location>
        <begin position="242"/>
        <end position="272"/>
    </location>
</feature>
<accession>A0A1M2VWL3</accession>
<feature type="region of interest" description="Disordered" evidence="6">
    <location>
        <begin position="1"/>
        <end position="20"/>
    </location>
</feature>
<reference evidence="8 9" key="1">
    <citation type="submission" date="2016-10" db="EMBL/GenBank/DDBJ databases">
        <title>Genome sequence of the basidiomycete white-rot fungus Trametes pubescens.</title>
        <authorList>
            <person name="Makela M.R."/>
            <person name="Granchi Z."/>
            <person name="Peng M."/>
            <person name="De Vries R.P."/>
            <person name="Grigoriev I."/>
            <person name="Riley R."/>
            <person name="Hilden K."/>
        </authorList>
    </citation>
    <scope>NUCLEOTIDE SEQUENCE [LARGE SCALE GENOMIC DNA]</scope>
    <source>
        <strain evidence="8 9">FBCC735</strain>
    </source>
</reference>
<evidence type="ECO:0000313" key="9">
    <source>
        <dbReference type="Proteomes" id="UP000184267"/>
    </source>
</evidence>
<name>A0A1M2VWL3_TRAPU</name>
<evidence type="ECO:0000256" key="4">
    <source>
        <dbReference type="ARBA" id="ARBA00022833"/>
    </source>
</evidence>
<dbReference type="InterPro" id="IPR036236">
    <property type="entry name" value="Znf_C2H2_sf"/>
</dbReference>
<keyword evidence="9" id="KW-1185">Reference proteome</keyword>
<protein>
    <recommendedName>
        <fullName evidence="7">C2H2-type domain-containing protein</fullName>
    </recommendedName>
</protein>
<dbReference type="OrthoDB" id="2758317at2759"/>
<evidence type="ECO:0000256" key="3">
    <source>
        <dbReference type="ARBA" id="ARBA00022771"/>
    </source>
</evidence>
<evidence type="ECO:0000313" key="8">
    <source>
        <dbReference type="EMBL" id="OJT11968.1"/>
    </source>
</evidence>
<evidence type="ECO:0000256" key="6">
    <source>
        <dbReference type="SAM" id="MobiDB-lite"/>
    </source>
</evidence>